<evidence type="ECO:0000313" key="3">
    <source>
        <dbReference type="Proteomes" id="UP001470230"/>
    </source>
</evidence>
<keyword evidence="3" id="KW-1185">Reference proteome</keyword>
<dbReference type="EMBL" id="JAPFFF010000059">
    <property type="protein sequence ID" value="KAK8837459.1"/>
    <property type="molecule type" value="Genomic_DNA"/>
</dbReference>
<name>A0ABR2GU46_9EUKA</name>
<proteinExistence type="predicted"/>
<organism evidence="2 3">
    <name type="scientific">Tritrichomonas musculus</name>
    <dbReference type="NCBI Taxonomy" id="1915356"/>
    <lineage>
        <taxon>Eukaryota</taxon>
        <taxon>Metamonada</taxon>
        <taxon>Parabasalia</taxon>
        <taxon>Tritrichomonadida</taxon>
        <taxon>Tritrichomonadidae</taxon>
        <taxon>Tritrichomonas</taxon>
    </lineage>
</organism>
<accession>A0ABR2GU46</accession>
<evidence type="ECO:0000313" key="2">
    <source>
        <dbReference type="EMBL" id="KAK8837459.1"/>
    </source>
</evidence>
<reference evidence="2 3" key="1">
    <citation type="submission" date="2024-04" db="EMBL/GenBank/DDBJ databases">
        <title>Tritrichomonas musculus Genome.</title>
        <authorList>
            <person name="Alves-Ferreira E."/>
            <person name="Grigg M."/>
            <person name="Lorenzi H."/>
            <person name="Galac M."/>
        </authorList>
    </citation>
    <scope>NUCLEOTIDE SEQUENCE [LARGE SCALE GENOMIC DNA]</scope>
    <source>
        <strain evidence="2 3">EAF2021</strain>
    </source>
</reference>
<feature type="region of interest" description="Disordered" evidence="1">
    <location>
        <begin position="54"/>
        <end position="76"/>
    </location>
</feature>
<sequence>MSGYVMIEYNGQNERYDLDDCPDVYALQAKFANKNGIRSLFSLTKDGNPLNEDDTIEAAGLGKGEQLKYTTDPRLR</sequence>
<comment type="caution">
    <text evidence="2">The sequence shown here is derived from an EMBL/GenBank/DDBJ whole genome shotgun (WGS) entry which is preliminary data.</text>
</comment>
<gene>
    <name evidence="2" type="ORF">M9Y10_036456</name>
</gene>
<evidence type="ECO:0008006" key="4">
    <source>
        <dbReference type="Google" id="ProtNLM"/>
    </source>
</evidence>
<protein>
    <recommendedName>
        <fullName evidence="4">Ubiquitin-like domain-containing protein</fullName>
    </recommendedName>
</protein>
<dbReference type="Proteomes" id="UP001470230">
    <property type="component" value="Unassembled WGS sequence"/>
</dbReference>
<evidence type="ECO:0000256" key="1">
    <source>
        <dbReference type="SAM" id="MobiDB-lite"/>
    </source>
</evidence>